<evidence type="ECO:0000313" key="1">
    <source>
        <dbReference type="EMBL" id="CDW39891.1"/>
    </source>
</evidence>
<sequence>MRLQMEKWVGGLGMIDVMLHWKLLLFSWYKRAFQVHFTWKNSLYVSCVGNFV</sequence>
<name>A0A0K2UQ79_LEPSM</name>
<feature type="non-terminal residue" evidence="1">
    <location>
        <position position="52"/>
    </location>
</feature>
<organism evidence="1">
    <name type="scientific">Lepeophtheirus salmonis</name>
    <name type="common">Salmon louse</name>
    <name type="synonym">Caligus salmonis</name>
    <dbReference type="NCBI Taxonomy" id="72036"/>
    <lineage>
        <taxon>Eukaryota</taxon>
        <taxon>Metazoa</taxon>
        <taxon>Ecdysozoa</taxon>
        <taxon>Arthropoda</taxon>
        <taxon>Crustacea</taxon>
        <taxon>Multicrustacea</taxon>
        <taxon>Hexanauplia</taxon>
        <taxon>Copepoda</taxon>
        <taxon>Siphonostomatoida</taxon>
        <taxon>Caligidae</taxon>
        <taxon>Lepeophtheirus</taxon>
    </lineage>
</organism>
<accession>A0A0K2UQ79</accession>
<dbReference type="EMBL" id="HACA01022530">
    <property type="protein sequence ID" value="CDW39891.1"/>
    <property type="molecule type" value="Transcribed_RNA"/>
</dbReference>
<reference evidence="1" key="1">
    <citation type="submission" date="2014-05" db="EMBL/GenBank/DDBJ databases">
        <authorList>
            <person name="Chronopoulou M."/>
        </authorList>
    </citation>
    <scope>NUCLEOTIDE SEQUENCE</scope>
    <source>
        <tissue evidence="1">Whole organism</tissue>
    </source>
</reference>
<dbReference type="AlphaFoldDB" id="A0A0K2UQ79"/>
<protein>
    <submittedName>
        <fullName evidence="1">Uncharacterized protein</fullName>
    </submittedName>
</protein>
<proteinExistence type="predicted"/>